<organism evidence="1 2">
    <name type="scientific">Moniliophthora roreri</name>
    <name type="common">Frosty pod rot fungus</name>
    <name type="synonym">Monilia roreri</name>
    <dbReference type="NCBI Taxonomy" id="221103"/>
    <lineage>
        <taxon>Eukaryota</taxon>
        <taxon>Fungi</taxon>
        <taxon>Dikarya</taxon>
        <taxon>Basidiomycota</taxon>
        <taxon>Agaricomycotina</taxon>
        <taxon>Agaricomycetes</taxon>
        <taxon>Agaricomycetidae</taxon>
        <taxon>Agaricales</taxon>
        <taxon>Marasmiineae</taxon>
        <taxon>Marasmiaceae</taxon>
        <taxon>Moniliophthora</taxon>
    </lineage>
</organism>
<dbReference type="Gene3D" id="3.80.10.10">
    <property type="entry name" value="Ribonuclease Inhibitor"/>
    <property type="match status" value="1"/>
</dbReference>
<dbReference type="Gene3D" id="1.20.1280.50">
    <property type="match status" value="1"/>
</dbReference>
<gene>
    <name evidence="1" type="ORF">WG66_4016</name>
</gene>
<proteinExistence type="predicted"/>
<protein>
    <submittedName>
        <fullName evidence="1">Uncharacterized protein</fullName>
    </submittedName>
</protein>
<dbReference type="SUPFAM" id="SSF52047">
    <property type="entry name" value="RNI-like"/>
    <property type="match status" value="1"/>
</dbReference>
<dbReference type="eggNOG" id="ENOG502RBKS">
    <property type="taxonomic scope" value="Eukaryota"/>
</dbReference>
<dbReference type="InterPro" id="IPR032675">
    <property type="entry name" value="LRR_dom_sf"/>
</dbReference>
<reference evidence="1 2" key="1">
    <citation type="submission" date="2015-12" db="EMBL/GenBank/DDBJ databases">
        <title>Draft genome sequence of Moniliophthora roreri, the causal agent of frosty pod rot of cacao.</title>
        <authorList>
            <person name="Aime M.C."/>
            <person name="Diaz-Valderrama J.R."/>
            <person name="Kijpornyongpan T."/>
            <person name="Phillips-Mora W."/>
        </authorList>
    </citation>
    <scope>NUCLEOTIDE SEQUENCE [LARGE SCALE GENOMIC DNA]</scope>
    <source>
        <strain evidence="1 2">MCA 2952</strain>
    </source>
</reference>
<dbReference type="EMBL" id="LATX01001174">
    <property type="protein sequence ID" value="KTB43394.1"/>
    <property type="molecule type" value="Genomic_DNA"/>
</dbReference>
<sequence length="591" mass="67565">MEKLDRKMADDMENIQKAMLDIRANRSLPNSLVPINIIPDELMSRIFIFCAEWLRPILTQPREGEKAVEGWIVLTHVCQRWRSVALDTPRLWISPAFKYPSLAFEMLRRSKDAPLIIQYDLHPMTPRAWAALDEALDHINHIGDLELSQTDESQLQRLISKLTHPAPLLRKLSLKFHRTISSSGSGVVVFPDHFFGNQIPRLTHLKLEYCYVPWDSLFFNNLSSLTCFTIGLGDQAAYQFLTRRRLFDILAKMSQLQKLELLWPAPSLNPEVAHSPPLFFPHLRFLAVSSTIRNCVKFLDDISFPDSTVVEFRYCQFGAQNQAEMAEELHLLKPVLTRFLGTGVHREGISSLFLGINDTDFGDLKLEAWTPYSVSTPPDCCDLKPDCWASGSLHPSSPRLLMEVQCPPETSFSVDDLVNAIVPSLTLKSLKRLKIEFERSVISTATFSKNFATLPELTYVAVWGGVFHDVVHLLGETLPEPPHHSRVPIAFLEHSKPVREAIMAFPALERIHLMHIDFKSHPTLLSSFLSACQRRRKNGSHIRTIKLDNCRLSDWQEWSLDDAFFGRNEECTWGRNQSYNFSEDESESDTE</sequence>
<name>A0A0W0G4D3_MONRR</name>
<comment type="caution">
    <text evidence="1">The sequence shown here is derived from an EMBL/GenBank/DDBJ whole genome shotgun (WGS) entry which is preliminary data.</text>
</comment>
<dbReference type="AlphaFoldDB" id="A0A0W0G4D3"/>
<evidence type="ECO:0000313" key="2">
    <source>
        <dbReference type="Proteomes" id="UP000054988"/>
    </source>
</evidence>
<dbReference type="Proteomes" id="UP000054988">
    <property type="component" value="Unassembled WGS sequence"/>
</dbReference>
<accession>A0A0W0G4D3</accession>
<evidence type="ECO:0000313" key="1">
    <source>
        <dbReference type="EMBL" id="KTB43394.1"/>
    </source>
</evidence>